<dbReference type="RefSeq" id="WP_271941072.1">
    <property type="nucleotide sequence ID" value="NZ_JAQLTZ010000002.1"/>
</dbReference>
<proteinExistence type="predicted"/>
<dbReference type="EMBL" id="JAQLUK010000004">
    <property type="protein sequence ID" value="MDB2291979.1"/>
    <property type="molecule type" value="Genomic_DNA"/>
</dbReference>
<organism evidence="1 2">
    <name type="scientific">Halorubrum ezzemoulense</name>
    <name type="common">Halorubrum chaoviator</name>
    <dbReference type="NCBI Taxonomy" id="337243"/>
    <lineage>
        <taxon>Archaea</taxon>
        <taxon>Methanobacteriati</taxon>
        <taxon>Methanobacteriota</taxon>
        <taxon>Stenosarchaea group</taxon>
        <taxon>Halobacteria</taxon>
        <taxon>Halobacteriales</taxon>
        <taxon>Haloferacaceae</taxon>
        <taxon>Halorubrum</taxon>
    </lineage>
</organism>
<protein>
    <submittedName>
        <fullName evidence="1">DUF2321 domain-containing protein</fullName>
    </submittedName>
</protein>
<reference evidence="1 2" key="1">
    <citation type="submission" date="2023-01" db="EMBL/GenBank/DDBJ databases">
        <title>Halorubrum ezzemoulense from Santa Pola, Spain.</title>
        <authorList>
            <person name="Feng Y."/>
            <person name="Louyakis A.S."/>
            <person name="Gogarten J.P."/>
        </authorList>
    </citation>
    <scope>NUCLEOTIDE SEQUENCE [LARGE SCALE GENOMIC DNA]</scope>
    <source>
        <strain evidence="1 2">AMM015</strain>
    </source>
</reference>
<gene>
    <name evidence="1" type="ORF">PM085_06715</name>
</gene>
<accession>A0ABT4Z1E3</accession>
<comment type="caution">
    <text evidence="1">The sequence shown here is derived from an EMBL/GenBank/DDBJ whole genome shotgun (WGS) entry which is preliminary data.</text>
</comment>
<evidence type="ECO:0000313" key="2">
    <source>
        <dbReference type="Proteomes" id="UP001210528"/>
    </source>
</evidence>
<dbReference type="InterPro" id="IPR016891">
    <property type="entry name" value="DUF2321"/>
</dbReference>
<sequence>MTTYAQVCLNGHILNTSPNPEYIREHDFCEDCGQEGITECPECEDQKIIASDQNVTTDDVTRSDLDLFCRSCGTGFPWTGENGIIIREGVFVDDDYVSGTFDRQTVEEINRCYRIGANSAVLVLYRKLLENTIIEILRGHYGTDSIEKFFDTENNQFHRFSVLVSELESSKSDLGQYSDNLTSSLIARIWEFKGDGDAMAHSIKYEVNDDELEGMSSEAAHVANVLLEARNEVQRAN</sequence>
<keyword evidence="2" id="KW-1185">Reference proteome</keyword>
<dbReference type="Pfam" id="PF10083">
    <property type="entry name" value="DUF2321"/>
    <property type="match status" value="1"/>
</dbReference>
<name>A0ABT4Z1E3_HALEZ</name>
<dbReference type="Proteomes" id="UP001210528">
    <property type="component" value="Unassembled WGS sequence"/>
</dbReference>
<evidence type="ECO:0000313" key="1">
    <source>
        <dbReference type="EMBL" id="MDB2291979.1"/>
    </source>
</evidence>